<dbReference type="VEuPathDB" id="AmoebaDB:KM1_197380"/>
<dbReference type="AlphaFoldDB" id="A0A5K1UBC9"/>
<evidence type="ECO:0000256" key="1">
    <source>
        <dbReference type="PROSITE-ProRule" id="PRU00175"/>
    </source>
</evidence>
<dbReference type="PROSITE" id="PS50089">
    <property type="entry name" value="ZF_RING_2"/>
    <property type="match status" value="1"/>
</dbReference>
<evidence type="ECO:0000313" key="3">
    <source>
        <dbReference type="EMBL" id="GAT96573.1"/>
    </source>
</evidence>
<dbReference type="OMA" id="ITKNEEC"/>
<reference evidence="3 4" key="1">
    <citation type="submission" date="2016-05" db="EMBL/GenBank/DDBJ databases">
        <title>First whole genome sequencing of Entamoeba histolytica HM1:IMSS-clone-6.</title>
        <authorList>
            <person name="Mukherjee Avik.K."/>
            <person name="Izumyama S."/>
            <person name="Nakada-Tsukui K."/>
            <person name="Nozaki T."/>
        </authorList>
    </citation>
    <scope>NUCLEOTIDE SEQUENCE [LARGE SCALE GENOMIC DNA]</scope>
    <source>
        <strain evidence="3 4">HM1:IMSS clone 6</strain>
    </source>
</reference>
<accession>A0A5K1UBC9</accession>
<name>A0A5K1UBC9_ENTHI</name>
<dbReference type="SUPFAM" id="SSF50978">
    <property type="entry name" value="WD40 repeat-like"/>
    <property type="match status" value="1"/>
</dbReference>
<dbReference type="EMBL" id="BDEQ01000001">
    <property type="protein sequence ID" value="GAT96573.1"/>
    <property type="molecule type" value="Genomic_DNA"/>
</dbReference>
<dbReference type="GO" id="GO:0008270">
    <property type="term" value="F:zinc ion binding"/>
    <property type="evidence" value="ECO:0007669"/>
    <property type="project" value="UniProtKB-KW"/>
</dbReference>
<protein>
    <submittedName>
        <fullName evidence="3">Zinc finger domain containing protein</fullName>
    </submittedName>
</protein>
<feature type="domain" description="RING-type" evidence="2">
    <location>
        <begin position="974"/>
        <end position="1009"/>
    </location>
</feature>
<comment type="caution">
    <text evidence="3">The sequence shown here is derived from an EMBL/GenBank/DDBJ whole genome shotgun (WGS) entry which is preliminary data.</text>
</comment>
<keyword evidence="1" id="KW-0862">Zinc</keyword>
<dbReference type="SUPFAM" id="SSF57850">
    <property type="entry name" value="RING/U-box"/>
    <property type="match status" value="1"/>
</dbReference>
<dbReference type="Proteomes" id="UP000078387">
    <property type="component" value="Unassembled WGS sequence"/>
</dbReference>
<evidence type="ECO:0000259" key="2">
    <source>
        <dbReference type="PROSITE" id="PS50089"/>
    </source>
</evidence>
<dbReference type="VEuPathDB" id="AmoebaDB:EHI_154180"/>
<dbReference type="InterPro" id="IPR036322">
    <property type="entry name" value="WD40_repeat_dom_sf"/>
</dbReference>
<dbReference type="VEuPathDB" id="AmoebaDB:EHI8A_240370"/>
<gene>
    <name evidence="3" type="ORF">CL6EHI_154180</name>
</gene>
<keyword evidence="1" id="KW-0479">Metal-binding</keyword>
<proteinExistence type="predicted"/>
<evidence type="ECO:0000313" key="4">
    <source>
        <dbReference type="Proteomes" id="UP000078387"/>
    </source>
</evidence>
<dbReference type="InterPro" id="IPR001841">
    <property type="entry name" value="Znf_RING"/>
</dbReference>
<sequence length="1013" mass="117486">MDNDDRFNQLNALIRKETLNIKGYCMNDKRMVCVSDTNTIICYKFDTQESTIHTPPPLIKSAPVISIDCYDDLILTISSDFTVLVIEIQTYRVFYRQVIAGATKGYFLSPRIFTLYSKDKTLRVIEYPDPSILGFGQRGHVDVLSNSCLTHVTAKTKEVGQFMLATSKSVFLWLCDLNDEKMNRNESKYQSCIPPFTCPPTEYYLYKKIQSISSPPLLQFQKNEILPHICILHNNNVSLYEERFDEGKFTVELLKEIEVKTPISIICCDTFILTQYNNQIQVVYGKGEKEIINNTQIEECQNNEKVIVMVTMNMFKSLDMPTEDEVIDEIENEEEQLKICIETKGSIKMKRKGKEIISKMAKEGKECWEYAKELECIDTLIEYTPKEQKETILNKVIEEIMEKGKKIEINKKSVWEVFVNGLKNKDNTISERIIGYYSNVLDIASVISICIEYSRYSTIFTLYRSLGKKTIEAFLIVSHNILNHGITPTSLVDEGMKKNIEMIITNAQRCNAEGNDKEMIDTIFNNTHGMSLIEAGIIVCKEKTIDVVRDIREKKEVISGLIEIMKSPITEVKECVAREVVRMKCGEQGMKEAIFIVLTSKDYNKEDEEMCNEGIKECVKERSGTEIDKIVKAAFSVNNKKILRRLKECETARDALMTMDIIQKGDVWNEIERWIRKGIERENVEKTVKKFTKRMYEMDIKKTIIIGVKYVASCGLYCLVQPNTPHEIIYEYGRILMNDPSPIIQRNMSCIVMKVIESCYEMKKDTTEIRQIINRKTCDLDKVIQLALKFKDERTVLMIRRKKGEIEECFKNLQRRSTTCLNELDKQSQKEEEGTEKKEEISEMYEGIMEDLREVSETCQLTDITKNGECVEVMKKCNEIMNRRRDYYETYNKMYREIVEIECSMTPIKESIQFCCKITEGVLLRMVLNDLMKQSQSKLTMYKTLQIIANEQLKQSTQRHNKELKKGVITRKECIICHKEKDEILNVFGCGHSYHSTCLNSSGICLECNHLMN</sequence>
<organism evidence="3 4">
    <name type="scientific">Entamoeba histolytica</name>
    <dbReference type="NCBI Taxonomy" id="5759"/>
    <lineage>
        <taxon>Eukaryota</taxon>
        <taxon>Amoebozoa</taxon>
        <taxon>Evosea</taxon>
        <taxon>Archamoebae</taxon>
        <taxon>Mastigamoebida</taxon>
        <taxon>Entamoebidae</taxon>
        <taxon>Entamoeba</taxon>
    </lineage>
</organism>
<keyword evidence="1" id="KW-0863">Zinc-finger</keyword>
<dbReference type="VEuPathDB" id="AmoebaDB:EHI5A_110730"/>